<dbReference type="GO" id="GO:0016020">
    <property type="term" value="C:membrane"/>
    <property type="evidence" value="ECO:0007669"/>
    <property type="project" value="UniProtKB-SubCell"/>
</dbReference>
<comment type="caution">
    <text evidence="7">The sequence shown here is derived from an EMBL/GenBank/DDBJ whole genome shotgun (WGS) entry which is preliminary data.</text>
</comment>
<dbReference type="RefSeq" id="WP_105482958.1">
    <property type="nucleotide sequence ID" value="NZ_NIGF01000004.1"/>
</dbReference>
<evidence type="ECO:0000313" key="8">
    <source>
        <dbReference type="Proteomes" id="UP000237684"/>
    </source>
</evidence>
<evidence type="ECO:0000259" key="6">
    <source>
        <dbReference type="Pfam" id="PF06271"/>
    </source>
</evidence>
<protein>
    <submittedName>
        <fullName evidence="7">Putative membrane protein YckC, RDD family</fullName>
    </submittedName>
</protein>
<dbReference type="PANTHER" id="PTHR38480:SF1">
    <property type="entry name" value="SLR0254 PROTEIN"/>
    <property type="match status" value="1"/>
</dbReference>
<evidence type="ECO:0000256" key="2">
    <source>
        <dbReference type="ARBA" id="ARBA00022692"/>
    </source>
</evidence>
<dbReference type="InterPro" id="IPR010432">
    <property type="entry name" value="RDD"/>
</dbReference>
<keyword evidence="4 5" id="KW-0472">Membrane</keyword>
<name>A0A2S8SUX7_9BACT</name>
<feature type="transmembrane region" description="Helical" evidence="5">
    <location>
        <begin position="38"/>
        <end position="59"/>
    </location>
</feature>
<keyword evidence="2 5" id="KW-0812">Transmembrane</keyword>
<evidence type="ECO:0000256" key="5">
    <source>
        <dbReference type="SAM" id="Phobius"/>
    </source>
</evidence>
<comment type="subcellular location">
    <subcellularLocation>
        <location evidence="1">Membrane</location>
        <topology evidence="1">Multi-pass membrane protein</topology>
    </subcellularLocation>
</comment>
<dbReference type="EMBL" id="NIGF01000004">
    <property type="protein sequence ID" value="PQV64579.1"/>
    <property type="molecule type" value="Genomic_DNA"/>
</dbReference>
<evidence type="ECO:0000256" key="1">
    <source>
        <dbReference type="ARBA" id="ARBA00004141"/>
    </source>
</evidence>
<dbReference type="Proteomes" id="UP000237684">
    <property type="component" value="Unassembled WGS sequence"/>
</dbReference>
<sequence>MRSYWDEDLAILSAENVSFSIETAGLGSRFAALALDTFYQTLIYILLLLAAAGIENYVLPFESMPKWLSSSVMALYLLITFALFFGYYFVFEWLWDGQTPGKRFFGMRVMMSNGLPLTVTASLARNAVRIVDFLPMAYGFGALVSVSNALNQRMGDLVAGTIVVRENKDAKQRKPLSINEAVEAFLSAATTVPGQKVTSKAWHEDETLQSESATVVDSEALALSRQLSREDYELARDYLSRRDSLPLLARERLGRALAVRLAAKLGQNTPTDFDAFIGNVLAILSRVYA</sequence>
<keyword evidence="8" id="KW-1185">Reference proteome</keyword>
<dbReference type="InParanoid" id="A0A2S8SUX7"/>
<evidence type="ECO:0000256" key="4">
    <source>
        <dbReference type="ARBA" id="ARBA00023136"/>
    </source>
</evidence>
<feature type="domain" description="RDD" evidence="6">
    <location>
        <begin position="23"/>
        <end position="160"/>
    </location>
</feature>
<evidence type="ECO:0000313" key="7">
    <source>
        <dbReference type="EMBL" id="PQV64579.1"/>
    </source>
</evidence>
<dbReference type="OrthoDB" id="9787732at2"/>
<dbReference type="AlphaFoldDB" id="A0A2S8SUX7"/>
<accession>A0A2S8SUX7</accession>
<gene>
    <name evidence="7" type="ORF">B1R32_10472</name>
</gene>
<feature type="transmembrane region" description="Helical" evidence="5">
    <location>
        <begin position="71"/>
        <end position="90"/>
    </location>
</feature>
<evidence type="ECO:0000256" key="3">
    <source>
        <dbReference type="ARBA" id="ARBA00022989"/>
    </source>
</evidence>
<organism evidence="7 8">
    <name type="scientific">Abditibacterium utsteinense</name>
    <dbReference type="NCBI Taxonomy" id="1960156"/>
    <lineage>
        <taxon>Bacteria</taxon>
        <taxon>Pseudomonadati</taxon>
        <taxon>Abditibacteriota</taxon>
        <taxon>Abditibacteriia</taxon>
        <taxon>Abditibacteriales</taxon>
        <taxon>Abditibacteriaceae</taxon>
        <taxon>Abditibacterium</taxon>
    </lineage>
</organism>
<dbReference type="PANTHER" id="PTHR38480">
    <property type="entry name" value="SLR0254 PROTEIN"/>
    <property type="match status" value="1"/>
</dbReference>
<keyword evidence="3 5" id="KW-1133">Transmembrane helix</keyword>
<reference evidence="7 8" key="1">
    <citation type="journal article" date="2018" name="Syst. Appl. Microbiol.">
        <title>Abditibacterium utsteinense sp. nov., the first cultivated member of candidate phylum FBP, isolated from ice-free Antarctic soil samples.</title>
        <authorList>
            <person name="Tahon G."/>
            <person name="Tytgat B."/>
            <person name="Lebbe L."/>
            <person name="Carlier A."/>
            <person name="Willems A."/>
        </authorList>
    </citation>
    <scope>NUCLEOTIDE SEQUENCE [LARGE SCALE GENOMIC DNA]</scope>
    <source>
        <strain evidence="7 8">LMG 29911</strain>
    </source>
</reference>
<proteinExistence type="predicted"/>
<dbReference type="Pfam" id="PF06271">
    <property type="entry name" value="RDD"/>
    <property type="match status" value="1"/>
</dbReference>